<dbReference type="Proteomes" id="UP000001600">
    <property type="component" value="Chromosome 1"/>
</dbReference>
<dbReference type="SUPFAM" id="SSF48452">
    <property type="entry name" value="TPR-like"/>
    <property type="match status" value="1"/>
</dbReference>
<comment type="pathway">
    <text evidence="1">Protein modification; protein glycosylation.</text>
</comment>
<organism evidence="6 7">
    <name type="scientific">Rhizobium rhizogenes (strain K84 / ATCC BAA-868)</name>
    <name type="common">Agrobacterium radiobacter</name>
    <dbReference type="NCBI Taxonomy" id="311403"/>
    <lineage>
        <taxon>Bacteria</taxon>
        <taxon>Pseudomonadati</taxon>
        <taxon>Pseudomonadota</taxon>
        <taxon>Alphaproteobacteria</taxon>
        <taxon>Hyphomicrobiales</taxon>
        <taxon>Rhizobiaceae</taxon>
        <taxon>Rhizobium/Agrobacterium group</taxon>
        <taxon>Rhizobium</taxon>
    </lineage>
</organism>
<dbReference type="HOGENOM" id="CLU_001721_5_1_5"/>
<feature type="domain" description="O-GlcNAc transferase C-terminal" evidence="5">
    <location>
        <begin position="277"/>
        <end position="431"/>
    </location>
</feature>
<dbReference type="STRING" id="311403.Arad_0891"/>
<dbReference type="Pfam" id="PF13844">
    <property type="entry name" value="Glyco_transf_41"/>
    <property type="match status" value="2"/>
</dbReference>
<dbReference type="Gene3D" id="3.40.50.11380">
    <property type="match status" value="2"/>
</dbReference>
<dbReference type="AlphaFoldDB" id="B9J974"/>
<keyword evidence="4" id="KW-0802">TPR repeat</keyword>
<sequence>MIRRIHDDGPRPPAGACSTFRSEFSLVTMKNAFVTASNLYQKGQYTRALETLNELLNSDTSPKTYALLAKTLLKLGFKSDAAKAYELAGRQKPHREDYLREALLLHADCGNEDQALSIGSLILPLAFKDPELAYALVRIFLGRQQKELLTGFKTVLVDGPELRHRLLAAKLLTDNLYDESNRHIVATLFKNHPDNIVFRTLYLIFAREVSDLAMVDKHMAPIKASLAAGNLDHVTPDNPFFHLHWCGDEAINKFAIHDTLPLPAGHAEARRKAPHAWTDKIRIGYLSSDFWPGHATMKLLQRILELHDRNRFEITLFDHSSLTSQREEEFDYSRWGAMVDIRSLTDQAAAEVIRARDIDILVDLKGHTKDSRARILNHMAAPIQTSWLGFPGSTVNIDLDYIIGDPYVLPEQSKPHFHEKFCRLPESYQANDPIYRPKPRPTTRAQHGLPEDAFVFASFNGNRKITSQMVDVWCNILKRTKNSVLWLLCNGPRAEANLWARLEARGVNRKRVVFTTRIRYEDHIDRQQLADLGLDTFPVNGHTTTSEQLWGGLPVLTMKGTNFASRVSESLLNAIGVPELVAADVQAYENMAVEFAGEPERVARLKDVLAANRYIKPLFDAERFTSHLETAYAMMVERAKQGLAPDHMDVPALPIRTEPFLAEDGNAAAIAAE</sequence>
<dbReference type="InterPro" id="IPR011990">
    <property type="entry name" value="TPR-like_helical_dom_sf"/>
</dbReference>
<accession>B9J974</accession>
<protein>
    <submittedName>
        <fullName evidence="6">Glycosyltransferase TPR domain protein</fullName>
    </submittedName>
</protein>
<proteinExistence type="predicted"/>
<dbReference type="PANTHER" id="PTHR44366:SF1">
    <property type="entry name" value="UDP-N-ACETYLGLUCOSAMINE--PEPTIDE N-ACETYLGLUCOSAMINYLTRANSFERASE 110 KDA SUBUNIT"/>
    <property type="match status" value="1"/>
</dbReference>
<evidence type="ECO:0000313" key="7">
    <source>
        <dbReference type="Proteomes" id="UP000001600"/>
    </source>
</evidence>
<feature type="domain" description="O-GlcNAc transferase C-terminal" evidence="5">
    <location>
        <begin position="442"/>
        <end position="628"/>
    </location>
</feature>
<evidence type="ECO:0000259" key="5">
    <source>
        <dbReference type="Pfam" id="PF13844"/>
    </source>
</evidence>
<evidence type="ECO:0000256" key="1">
    <source>
        <dbReference type="ARBA" id="ARBA00004922"/>
    </source>
</evidence>
<keyword evidence="2 6" id="KW-0808">Transferase</keyword>
<dbReference type="eggNOG" id="COG3914">
    <property type="taxonomic scope" value="Bacteria"/>
</dbReference>
<evidence type="ECO:0000256" key="4">
    <source>
        <dbReference type="ARBA" id="ARBA00022803"/>
    </source>
</evidence>
<dbReference type="SUPFAM" id="SSF53756">
    <property type="entry name" value="UDP-Glycosyltransferase/glycogen phosphorylase"/>
    <property type="match status" value="1"/>
</dbReference>
<dbReference type="KEGG" id="ara:Arad_0891"/>
<keyword evidence="3" id="KW-0677">Repeat</keyword>
<evidence type="ECO:0000256" key="2">
    <source>
        <dbReference type="ARBA" id="ARBA00022679"/>
    </source>
</evidence>
<dbReference type="InterPro" id="IPR037919">
    <property type="entry name" value="OGT"/>
</dbReference>
<name>B9J974_RHIR8</name>
<evidence type="ECO:0000256" key="3">
    <source>
        <dbReference type="ARBA" id="ARBA00022737"/>
    </source>
</evidence>
<dbReference type="Gene3D" id="1.25.40.10">
    <property type="entry name" value="Tetratricopeptide repeat domain"/>
    <property type="match status" value="1"/>
</dbReference>
<reference evidence="6 7" key="1">
    <citation type="journal article" date="2009" name="J. Bacteriol.">
        <title>Genome sequences of three Agrobacterium biovars help elucidate the evolution of multichromosome genomes in bacteria.</title>
        <authorList>
            <person name="Slater S.C."/>
            <person name="Goldman B.S."/>
            <person name="Goodner B."/>
            <person name="Setubal J.C."/>
            <person name="Farrand S.K."/>
            <person name="Nester E.W."/>
            <person name="Burr T.J."/>
            <person name="Banta L."/>
            <person name="Dickerman A.W."/>
            <person name="Paulsen I."/>
            <person name="Otten L."/>
            <person name="Suen G."/>
            <person name="Welch R."/>
            <person name="Almeida N.F."/>
            <person name="Arnold F."/>
            <person name="Burton O.T."/>
            <person name="Du Z."/>
            <person name="Ewing A."/>
            <person name="Godsy E."/>
            <person name="Heisel S."/>
            <person name="Houmiel K.L."/>
            <person name="Jhaveri J."/>
            <person name="Lu J."/>
            <person name="Miller N.M."/>
            <person name="Norton S."/>
            <person name="Chen Q."/>
            <person name="Phoolcharoen W."/>
            <person name="Ohlin V."/>
            <person name="Ondrusek D."/>
            <person name="Pride N."/>
            <person name="Stricklin S.L."/>
            <person name="Sun J."/>
            <person name="Wheeler C."/>
            <person name="Wilson L."/>
            <person name="Zhu H."/>
            <person name="Wood D.W."/>
        </authorList>
    </citation>
    <scope>NUCLEOTIDE SEQUENCE [LARGE SCALE GENOMIC DNA]</scope>
    <source>
        <strain evidence="7">K84 / ATCC BAA-868</strain>
    </source>
</reference>
<dbReference type="PANTHER" id="PTHR44366">
    <property type="entry name" value="UDP-N-ACETYLGLUCOSAMINE--PEPTIDE N-ACETYLGLUCOSAMINYLTRANSFERASE 110 KDA SUBUNIT"/>
    <property type="match status" value="1"/>
</dbReference>
<dbReference type="GO" id="GO:0097363">
    <property type="term" value="F:protein O-acetylglucosaminyltransferase activity"/>
    <property type="evidence" value="ECO:0007669"/>
    <property type="project" value="TreeGrafter"/>
</dbReference>
<dbReference type="Gene3D" id="3.40.50.2000">
    <property type="entry name" value="Glycogen Phosphorylase B"/>
    <property type="match status" value="1"/>
</dbReference>
<dbReference type="GO" id="GO:0006493">
    <property type="term" value="P:protein O-linked glycosylation"/>
    <property type="evidence" value="ECO:0007669"/>
    <property type="project" value="InterPro"/>
</dbReference>
<dbReference type="CAZy" id="GT41">
    <property type="family name" value="Glycosyltransferase Family 41"/>
</dbReference>
<evidence type="ECO:0000313" key="6">
    <source>
        <dbReference type="EMBL" id="ACM25476.1"/>
    </source>
</evidence>
<gene>
    <name evidence="6" type="ordered locus">Arad_0891</name>
</gene>
<dbReference type="InterPro" id="IPR029489">
    <property type="entry name" value="OGT/SEC/SPY_C"/>
</dbReference>
<dbReference type="EMBL" id="CP000628">
    <property type="protein sequence ID" value="ACM25476.1"/>
    <property type="molecule type" value="Genomic_DNA"/>
</dbReference>